<gene>
    <name evidence="2" type="ORF">BDV24DRAFT_136375</name>
</gene>
<accession>A0A5N6Y142</accession>
<dbReference type="EMBL" id="ML737159">
    <property type="protein sequence ID" value="KAE8339175.1"/>
    <property type="molecule type" value="Genomic_DNA"/>
</dbReference>
<feature type="transmembrane region" description="Helical" evidence="1">
    <location>
        <begin position="29"/>
        <end position="52"/>
    </location>
</feature>
<dbReference type="AlphaFoldDB" id="A0A5N6Y142"/>
<keyword evidence="1" id="KW-1133">Transmembrane helix</keyword>
<keyword evidence="1" id="KW-0812">Transmembrane</keyword>
<proteinExistence type="predicted"/>
<protein>
    <submittedName>
        <fullName evidence="2">Uncharacterized protein</fullName>
    </submittedName>
</protein>
<dbReference type="Proteomes" id="UP000325558">
    <property type="component" value="Unassembled WGS sequence"/>
</dbReference>
<keyword evidence="1" id="KW-0472">Membrane</keyword>
<evidence type="ECO:0000313" key="2">
    <source>
        <dbReference type="EMBL" id="KAE8339175.1"/>
    </source>
</evidence>
<evidence type="ECO:0000256" key="1">
    <source>
        <dbReference type="SAM" id="Phobius"/>
    </source>
</evidence>
<organism evidence="2">
    <name type="scientific">Aspergillus arachidicola</name>
    <dbReference type="NCBI Taxonomy" id="656916"/>
    <lineage>
        <taxon>Eukaryota</taxon>
        <taxon>Fungi</taxon>
        <taxon>Dikarya</taxon>
        <taxon>Ascomycota</taxon>
        <taxon>Pezizomycotina</taxon>
        <taxon>Eurotiomycetes</taxon>
        <taxon>Eurotiomycetidae</taxon>
        <taxon>Eurotiales</taxon>
        <taxon>Aspergillaceae</taxon>
        <taxon>Aspergillus</taxon>
        <taxon>Aspergillus subgen. Circumdati</taxon>
    </lineage>
</organism>
<name>A0A5N6Y142_9EURO</name>
<reference evidence="2" key="1">
    <citation type="submission" date="2019-04" db="EMBL/GenBank/DDBJ databases">
        <title>Friends and foes A comparative genomics study of 23 Aspergillus species from section Flavi.</title>
        <authorList>
            <consortium name="DOE Joint Genome Institute"/>
            <person name="Kjaerbolling I."/>
            <person name="Vesth T."/>
            <person name="Frisvad J.C."/>
            <person name="Nybo J.L."/>
            <person name="Theobald S."/>
            <person name="Kildgaard S."/>
            <person name="Isbrandt T."/>
            <person name="Kuo A."/>
            <person name="Sato A."/>
            <person name="Lyhne E.K."/>
            <person name="Kogle M.E."/>
            <person name="Wiebenga A."/>
            <person name="Kun R.S."/>
            <person name="Lubbers R.J."/>
            <person name="Makela M.R."/>
            <person name="Barry K."/>
            <person name="Chovatia M."/>
            <person name="Clum A."/>
            <person name="Daum C."/>
            <person name="Haridas S."/>
            <person name="He G."/>
            <person name="LaButti K."/>
            <person name="Lipzen A."/>
            <person name="Mondo S."/>
            <person name="Riley R."/>
            <person name="Salamov A."/>
            <person name="Simmons B.A."/>
            <person name="Magnuson J.K."/>
            <person name="Henrissat B."/>
            <person name="Mortensen U.H."/>
            <person name="Larsen T.O."/>
            <person name="Devries R.P."/>
            <person name="Grigoriev I.V."/>
            <person name="Machida M."/>
            <person name="Baker S.E."/>
            <person name="Andersen M.R."/>
        </authorList>
    </citation>
    <scope>NUCLEOTIDE SEQUENCE</scope>
    <source>
        <strain evidence="2">CBS 117612</strain>
    </source>
</reference>
<sequence>MSSLSRAITLKQSYLRTSHLTKNIVSRDLVPTAFLLVEFCIILVLFLFSIYLSHVRQLVCRINQLISTGQG</sequence>